<reference evidence="1 2" key="1">
    <citation type="submission" date="2020-08" db="EMBL/GenBank/DDBJ databases">
        <title>Genomic Encyclopedia of Type Strains, Phase III (KMG-III): the genomes of soil and plant-associated and newly described type strains.</title>
        <authorList>
            <person name="Whitman W."/>
        </authorList>
    </citation>
    <scope>NUCLEOTIDE SEQUENCE [LARGE SCALE GENOMIC DNA]</scope>
    <source>
        <strain evidence="1 2">CECT 5831</strain>
    </source>
</reference>
<proteinExistence type="predicted"/>
<sequence>MKNIFNQTDTVEILNRIDKLSPNSRPQWGKMDVAQMLAHCSSFHDIAMGRTFPPRGWLGILIGTFVKPLFFNDKPPARNMSTIPTILIVEEKDFQKEKVKLKQKIMTFQNNGPEKCTSHPHPFFGKLTPEQWGKGLYKHLDHHLNQFGV</sequence>
<dbReference type="InterPro" id="IPR011463">
    <property type="entry name" value="DUF1569"/>
</dbReference>
<dbReference type="Gene3D" id="1.20.120.450">
    <property type="entry name" value="dinb family like domain"/>
    <property type="match status" value="1"/>
</dbReference>
<comment type="caution">
    <text evidence="1">The sequence shown here is derived from an EMBL/GenBank/DDBJ whole genome shotgun (WGS) entry which is preliminary data.</text>
</comment>
<dbReference type="Proteomes" id="UP000517523">
    <property type="component" value="Unassembled WGS sequence"/>
</dbReference>
<dbReference type="RefSeq" id="WP_183586150.1">
    <property type="nucleotide sequence ID" value="NZ_JACHXJ010000006.1"/>
</dbReference>
<name>A0A839U1P9_9BACL</name>
<dbReference type="Pfam" id="PF07606">
    <property type="entry name" value="DUF1569"/>
    <property type="match status" value="1"/>
</dbReference>
<evidence type="ECO:0000313" key="2">
    <source>
        <dbReference type="Proteomes" id="UP000517523"/>
    </source>
</evidence>
<gene>
    <name evidence="1" type="ORF">FHS19_006089</name>
</gene>
<evidence type="ECO:0000313" key="1">
    <source>
        <dbReference type="EMBL" id="MBB3131369.1"/>
    </source>
</evidence>
<accession>A0A839U1P9</accession>
<dbReference type="EMBL" id="JACHXJ010000006">
    <property type="protein sequence ID" value="MBB3131369.1"/>
    <property type="molecule type" value="Genomic_DNA"/>
</dbReference>
<protein>
    <recommendedName>
        <fullName evidence="3">DUF1569 domain-containing protein</fullName>
    </recommendedName>
</protein>
<dbReference type="InterPro" id="IPR034660">
    <property type="entry name" value="DinB/YfiT-like"/>
</dbReference>
<evidence type="ECO:0008006" key="3">
    <source>
        <dbReference type="Google" id="ProtNLM"/>
    </source>
</evidence>
<organism evidence="1 2">
    <name type="scientific">Paenibacillus rhizosphaerae</name>
    <dbReference type="NCBI Taxonomy" id="297318"/>
    <lineage>
        <taxon>Bacteria</taxon>
        <taxon>Bacillati</taxon>
        <taxon>Bacillota</taxon>
        <taxon>Bacilli</taxon>
        <taxon>Bacillales</taxon>
        <taxon>Paenibacillaceae</taxon>
        <taxon>Paenibacillus</taxon>
    </lineage>
</organism>
<dbReference type="AlphaFoldDB" id="A0A839U1P9"/>